<dbReference type="GO" id="GO:0016139">
    <property type="term" value="P:glycoside catabolic process"/>
    <property type="evidence" value="ECO:0007669"/>
    <property type="project" value="TreeGrafter"/>
</dbReference>
<dbReference type="PANTHER" id="PTHR10030">
    <property type="entry name" value="ALPHA-L-FUCOSIDASE"/>
    <property type="match status" value="1"/>
</dbReference>
<dbReference type="SUPFAM" id="SSF51445">
    <property type="entry name" value="(Trans)glycosidases"/>
    <property type="match status" value="1"/>
</dbReference>
<dbReference type="InterPro" id="IPR000933">
    <property type="entry name" value="Glyco_hydro_29"/>
</dbReference>
<evidence type="ECO:0000313" key="10">
    <source>
        <dbReference type="WBParaSite" id="EVEC_0001350401-mRNA-1"/>
    </source>
</evidence>
<reference evidence="10" key="1">
    <citation type="submission" date="2017-02" db="UniProtKB">
        <authorList>
            <consortium name="WormBaseParasite"/>
        </authorList>
    </citation>
    <scope>IDENTIFICATION</scope>
</reference>
<dbReference type="SMART" id="SM00812">
    <property type="entry name" value="Alpha_L_fucos"/>
    <property type="match status" value="1"/>
</dbReference>
<dbReference type="AlphaFoldDB" id="A0A0N4VR42"/>
<gene>
    <name evidence="8" type="ORF">EVEC_LOCUS12638</name>
</gene>
<keyword evidence="6" id="KW-0326">Glycosidase</keyword>
<sequence>MFLGHLLPRKWENCMSLDRDSWGYRRNMKQLVRTIACNGNLLLNIGPDNHGVIPPIFEERLRELGEWVSRNEEAIFKTYPWMYQKDPGNIWYTVSVPQSYKVETAWAPHFTGSKLYAFVLDFPTGKSLHLPSVLYTNKTTAGVLLGNGKIKDLKVHGVEKKPLTLSLATQQYLAVLSPIVIRIENFAAHYTIACELYYRATTSTLEEYVLRTRIELKSSLIVQKVWWFV</sequence>
<dbReference type="EMBL" id="UXUI01015681">
    <property type="protein sequence ID" value="VDD97887.1"/>
    <property type="molecule type" value="Genomic_DNA"/>
</dbReference>
<evidence type="ECO:0000313" key="9">
    <source>
        <dbReference type="Proteomes" id="UP000274131"/>
    </source>
</evidence>
<name>A0A0N4VR42_ENTVE</name>
<feature type="domain" description="Glycoside hydrolase family 29 N-terminal" evidence="7">
    <location>
        <begin position="4"/>
        <end position="73"/>
    </location>
</feature>
<dbReference type="GO" id="GO:0005764">
    <property type="term" value="C:lysosome"/>
    <property type="evidence" value="ECO:0007669"/>
    <property type="project" value="TreeGrafter"/>
</dbReference>
<dbReference type="OrthoDB" id="6039950at2759"/>
<dbReference type="PANTHER" id="PTHR10030:SF37">
    <property type="entry name" value="ALPHA-L-FUCOSIDASE-RELATED"/>
    <property type="match status" value="1"/>
</dbReference>
<evidence type="ECO:0000256" key="6">
    <source>
        <dbReference type="ARBA" id="ARBA00023295"/>
    </source>
</evidence>
<evidence type="ECO:0000313" key="8">
    <source>
        <dbReference type="EMBL" id="VDD97887.1"/>
    </source>
</evidence>
<dbReference type="InterPro" id="IPR057739">
    <property type="entry name" value="Glyco_hydro_29_N"/>
</dbReference>
<protein>
    <recommendedName>
        <fullName evidence="3">alpha-L-fucosidase</fullName>
        <ecNumber evidence="3">3.2.1.51</ecNumber>
    </recommendedName>
</protein>
<dbReference type="GO" id="GO:0006004">
    <property type="term" value="P:fucose metabolic process"/>
    <property type="evidence" value="ECO:0007669"/>
    <property type="project" value="InterPro"/>
</dbReference>
<dbReference type="EC" id="3.2.1.51" evidence="3"/>
<dbReference type="Gene3D" id="3.20.20.80">
    <property type="entry name" value="Glycosidases"/>
    <property type="match status" value="1"/>
</dbReference>
<dbReference type="InterPro" id="IPR016286">
    <property type="entry name" value="FUC_metazoa-typ"/>
</dbReference>
<dbReference type="WBParaSite" id="EVEC_0001350401-mRNA-1">
    <property type="protein sequence ID" value="EVEC_0001350401-mRNA-1"/>
    <property type="gene ID" value="EVEC_0001350401"/>
</dbReference>
<evidence type="ECO:0000256" key="4">
    <source>
        <dbReference type="ARBA" id="ARBA00022729"/>
    </source>
</evidence>
<organism evidence="10">
    <name type="scientific">Enterobius vermicularis</name>
    <name type="common">Human pinworm</name>
    <dbReference type="NCBI Taxonomy" id="51028"/>
    <lineage>
        <taxon>Eukaryota</taxon>
        <taxon>Metazoa</taxon>
        <taxon>Ecdysozoa</taxon>
        <taxon>Nematoda</taxon>
        <taxon>Chromadorea</taxon>
        <taxon>Rhabditida</taxon>
        <taxon>Spirurina</taxon>
        <taxon>Oxyuridomorpha</taxon>
        <taxon>Oxyuroidea</taxon>
        <taxon>Oxyuridae</taxon>
        <taxon>Enterobius</taxon>
    </lineage>
</organism>
<keyword evidence="4" id="KW-0732">Signal</keyword>
<keyword evidence="5" id="KW-0378">Hydrolase</keyword>
<evidence type="ECO:0000256" key="2">
    <source>
        <dbReference type="ARBA" id="ARBA00007951"/>
    </source>
</evidence>
<proteinExistence type="inferred from homology"/>
<evidence type="ECO:0000256" key="5">
    <source>
        <dbReference type="ARBA" id="ARBA00022801"/>
    </source>
</evidence>
<comment type="similarity">
    <text evidence="2">Belongs to the glycosyl hydrolase 29 family.</text>
</comment>
<accession>A0A0N4VR42</accession>
<comment type="function">
    <text evidence="1">Alpha-L-fucosidase is responsible for hydrolyzing the alpha-1,6-linked fucose joined to the reducing-end N-acetylglucosamine of the carbohydrate moieties of glycoproteins.</text>
</comment>
<evidence type="ECO:0000256" key="3">
    <source>
        <dbReference type="ARBA" id="ARBA00012662"/>
    </source>
</evidence>
<dbReference type="Pfam" id="PF01120">
    <property type="entry name" value="Alpha_L_fucos"/>
    <property type="match status" value="1"/>
</dbReference>
<reference evidence="8 9" key="2">
    <citation type="submission" date="2018-10" db="EMBL/GenBank/DDBJ databases">
        <authorList>
            <consortium name="Pathogen Informatics"/>
        </authorList>
    </citation>
    <scope>NUCLEOTIDE SEQUENCE [LARGE SCALE GENOMIC DNA]</scope>
</reference>
<dbReference type="PRINTS" id="PR00741">
    <property type="entry name" value="GLHYDRLASE29"/>
</dbReference>
<dbReference type="Proteomes" id="UP000274131">
    <property type="component" value="Unassembled WGS sequence"/>
</dbReference>
<dbReference type="STRING" id="51028.A0A0N4VR42"/>
<evidence type="ECO:0000256" key="1">
    <source>
        <dbReference type="ARBA" id="ARBA00004071"/>
    </source>
</evidence>
<dbReference type="GO" id="GO:0004560">
    <property type="term" value="F:alpha-L-fucosidase activity"/>
    <property type="evidence" value="ECO:0007669"/>
    <property type="project" value="UniProtKB-EC"/>
</dbReference>
<keyword evidence="9" id="KW-1185">Reference proteome</keyword>
<evidence type="ECO:0000259" key="7">
    <source>
        <dbReference type="Pfam" id="PF01120"/>
    </source>
</evidence>
<dbReference type="InterPro" id="IPR017853">
    <property type="entry name" value="GH"/>
</dbReference>